<evidence type="ECO:0000313" key="2">
    <source>
        <dbReference type="Proteomes" id="UP000033540"/>
    </source>
</evidence>
<dbReference type="Proteomes" id="UP000033540">
    <property type="component" value="Unassembled WGS sequence"/>
</dbReference>
<protein>
    <submittedName>
        <fullName evidence="1">Uncharacterized protein</fullName>
    </submittedName>
</protein>
<organism evidence="1 2">
    <name type="scientific">Aspergillus parasiticus (strain ATCC 56775 / NRRL 5862 / SRRC 143 / SU-1)</name>
    <dbReference type="NCBI Taxonomy" id="1403190"/>
    <lineage>
        <taxon>Eukaryota</taxon>
        <taxon>Fungi</taxon>
        <taxon>Dikarya</taxon>
        <taxon>Ascomycota</taxon>
        <taxon>Pezizomycotina</taxon>
        <taxon>Eurotiomycetes</taxon>
        <taxon>Eurotiomycetidae</taxon>
        <taxon>Eurotiales</taxon>
        <taxon>Aspergillaceae</taxon>
        <taxon>Aspergillus</taxon>
        <taxon>Aspergillus subgen. Circumdati</taxon>
    </lineage>
</organism>
<dbReference type="EMBL" id="JZEE01000028">
    <property type="protein sequence ID" value="KJK68673.1"/>
    <property type="molecule type" value="Genomic_DNA"/>
</dbReference>
<proteinExistence type="predicted"/>
<gene>
    <name evidence="1" type="ORF">P875_00075766</name>
</gene>
<accession>A0A0F0IRZ2</accession>
<dbReference type="Gene3D" id="6.10.250.2540">
    <property type="match status" value="1"/>
</dbReference>
<name>A0A0F0IRZ2_ASPPU</name>
<sequence>MENSILEVLNRLQEESKAHFEKFYNIANCLQNESTSRFNNIKEMMDQRLDAIDQRFQAIGKRLDTVLQTESTLIHYNLKDEVIRVINNGGLDSDSGPN</sequence>
<reference evidence="1 2" key="1">
    <citation type="submission" date="2015-02" db="EMBL/GenBank/DDBJ databases">
        <title>Draft genome sequence of Aspergillus parasiticus SU-1.</title>
        <authorList>
            <person name="Yu J."/>
            <person name="Fedorova N."/>
            <person name="Yin Y."/>
            <person name="Losada L."/>
            <person name="Zafar N."/>
            <person name="Taujale R."/>
            <person name="Ehrlich K.C."/>
            <person name="Bhatnagar D."/>
            <person name="Cleveland T.E."/>
            <person name="Bennett J.W."/>
            <person name="Nierman W.C."/>
        </authorList>
    </citation>
    <scope>NUCLEOTIDE SEQUENCE [LARGE SCALE GENOMIC DNA]</scope>
    <source>
        <strain evidence="2">ATCC 56775 / NRRL 5862 / SRRC 143 / SU-1</strain>
    </source>
</reference>
<comment type="caution">
    <text evidence="1">The sequence shown here is derived from an EMBL/GenBank/DDBJ whole genome shotgun (WGS) entry which is preliminary data.</text>
</comment>
<evidence type="ECO:0000313" key="1">
    <source>
        <dbReference type="EMBL" id="KJK68673.1"/>
    </source>
</evidence>
<dbReference type="AlphaFoldDB" id="A0A0F0IRZ2"/>